<dbReference type="AlphaFoldDB" id="A0A9E2F2W4"/>
<accession>A0A9E2F2W4</accession>
<proteinExistence type="predicted"/>
<dbReference type="EMBL" id="QLTW01000396">
    <property type="protein sequence ID" value="MBT9146232.1"/>
    <property type="molecule type" value="Genomic_DNA"/>
</dbReference>
<gene>
    <name evidence="3" type="ORF">DDT42_02114</name>
</gene>
<comment type="caution">
    <text evidence="3">The sequence shown here is derived from an EMBL/GenBank/DDBJ whole genome shotgun (WGS) entry which is preliminary data.</text>
</comment>
<dbReference type="Proteomes" id="UP000811545">
    <property type="component" value="Unassembled WGS sequence"/>
</dbReference>
<keyword evidence="2" id="KW-0472">Membrane</keyword>
<name>A0A9E2F2W4_PSYF1</name>
<keyword evidence="2" id="KW-1133">Transmembrane helix</keyword>
<evidence type="ECO:0000313" key="4">
    <source>
        <dbReference type="Proteomes" id="UP000811545"/>
    </source>
</evidence>
<keyword evidence="1" id="KW-0175">Coiled coil</keyword>
<keyword evidence="2" id="KW-0812">Transmembrane</keyword>
<protein>
    <submittedName>
        <fullName evidence="3">Uncharacterized protein</fullName>
    </submittedName>
</protein>
<evidence type="ECO:0000313" key="3">
    <source>
        <dbReference type="EMBL" id="MBT9146232.1"/>
    </source>
</evidence>
<sequence>MKNKNSDDDLYRALGCLEGKIDVGFKNIIDRLDKINGTNDKHENRINKIENKISTSDGKVAGVAFIISFIVSVIGIFWKYFSR</sequence>
<feature type="transmembrane region" description="Helical" evidence="2">
    <location>
        <begin position="60"/>
        <end position="81"/>
    </location>
</feature>
<evidence type="ECO:0000256" key="1">
    <source>
        <dbReference type="SAM" id="Coils"/>
    </source>
</evidence>
<organism evidence="3 4">
    <name type="scientific">Psychracetigena formicireducens</name>
    <dbReference type="NCBI Taxonomy" id="2986056"/>
    <lineage>
        <taxon>Bacteria</taxon>
        <taxon>Bacillati</taxon>
        <taxon>Candidatus Lithacetigenota</taxon>
        <taxon>Candidatus Psychracetigena</taxon>
    </lineage>
</organism>
<feature type="coiled-coil region" evidence="1">
    <location>
        <begin position="32"/>
        <end position="59"/>
    </location>
</feature>
<reference evidence="3 4" key="1">
    <citation type="journal article" date="2021" name="bioRxiv">
        <title>Unique metabolic strategies in Hadean analogues reveal hints for primordial physiology.</title>
        <authorList>
            <person name="Nobu M.K."/>
            <person name="Nakai R."/>
            <person name="Tamazawa S."/>
            <person name="Mori H."/>
            <person name="Toyoda A."/>
            <person name="Ijiri A."/>
            <person name="Suzuki S."/>
            <person name="Kurokawa K."/>
            <person name="Kamagata Y."/>
            <person name="Tamaki H."/>
        </authorList>
    </citation>
    <scope>NUCLEOTIDE SEQUENCE [LARGE SCALE GENOMIC DNA]</scope>
    <source>
        <strain evidence="3">BS525</strain>
    </source>
</reference>
<evidence type="ECO:0000256" key="2">
    <source>
        <dbReference type="SAM" id="Phobius"/>
    </source>
</evidence>